<dbReference type="InterPro" id="IPR018247">
    <property type="entry name" value="EF_Hand_1_Ca_BS"/>
</dbReference>
<dbReference type="PROSITE" id="PS00018">
    <property type="entry name" value="EF_HAND_1"/>
    <property type="match status" value="1"/>
</dbReference>
<dbReference type="EMBL" id="PYGJ01000003">
    <property type="protein sequence ID" value="PSL20688.1"/>
    <property type="molecule type" value="Genomic_DNA"/>
</dbReference>
<feature type="chain" id="PRO_5015180142" evidence="1">
    <location>
        <begin position="23"/>
        <end position="81"/>
    </location>
</feature>
<evidence type="ECO:0000259" key="2">
    <source>
        <dbReference type="PROSITE" id="PS50222"/>
    </source>
</evidence>
<evidence type="ECO:0000313" key="4">
    <source>
        <dbReference type="Proteomes" id="UP000240418"/>
    </source>
</evidence>
<proteinExistence type="predicted"/>
<reference evidence="3 4" key="1">
    <citation type="submission" date="2018-03" db="EMBL/GenBank/DDBJ databases">
        <title>Genomic Encyclopedia of Archaeal and Bacterial Type Strains, Phase II (KMG-II): from individual species to whole genera.</title>
        <authorList>
            <person name="Goeker M."/>
        </authorList>
    </citation>
    <scope>NUCLEOTIDE SEQUENCE [LARGE SCALE GENOMIC DNA]</scope>
    <source>
        <strain evidence="3 4">DSM 100673</strain>
    </source>
</reference>
<dbReference type="Proteomes" id="UP000240418">
    <property type="component" value="Unassembled WGS sequence"/>
</dbReference>
<dbReference type="Gene3D" id="1.10.238.10">
    <property type="entry name" value="EF-hand"/>
    <property type="match status" value="1"/>
</dbReference>
<gene>
    <name evidence="3" type="ORF">CLV88_103337</name>
</gene>
<evidence type="ECO:0000313" key="3">
    <source>
        <dbReference type="EMBL" id="PSL20688.1"/>
    </source>
</evidence>
<dbReference type="SUPFAM" id="SSF47473">
    <property type="entry name" value="EF-hand"/>
    <property type="match status" value="1"/>
</dbReference>
<keyword evidence="4" id="KW-1185">Reference proteome</keyword>
<feature type="signal peptide" evidence="1">
    <location>
        <begin position="1"/>
        <end position="22"/>
    </location>
</feature>
<dbReference type="InterPro" id="IPR011992">
    <property type="entry name" value="EF-hand-dom_pair"/>
</dbReference>
<keyword evidence="1" id="KW-0732">Signal</keyword>
<dbReference type="AlphaFoldDB" id="A0A2P8FG57"/>
<evidence type="ECO:0000256" key="1">
    <source>
        <dbReference type="SAM" id="SignalP"/>
    </source>
</evidence>
<accession>A0A2P8FG57</accession>
<dbReference type="Pfam" id="PF13202">
    <property type="entry name" value="EF-hand_5"/>
    <property type="match status" value="2"/>
</dbReference>
<feature type="domain" description="EF-hand" evidence="2">
    <location>
        <begin position="42"/>
        <end position="77"/>
    </location>
</feature>
<sequence length="81" mass="8157">MTMIKPVLGTALTLIIAASVHAQSNADANGDGLLTIEEVVAVYPDLTNDVFSAMDTNGDGVLDADEVGAAQDAGLMPPADG</sequence>
<comment type="caution">
    <text evidence="3">The sequence shown here is derived from an EMBL/GenBank/DDBJ whole genome shotgun (WGS) entry which is preliminary data.</text>
</comment>
<dbReference type="GO" id="GO:0005509">
    <property type="term" value="F:calcium ion binding"/>
    <property type="evidence" value="ECO:0007669"/>
    <property type="project" value="InterPro"/>
</dbReference>
<protein>
    <submittedName>
        <fullName evidence="3">EF hand domain-containing protein</fullName>
    </submittedName>
</protein>
<dbReference type="InterPro" id="IPR002048">
    <property type="entry name" value="EF_hand_dom"/>
</dbReference>
<organism evidence="3 4">
    <name type="scientific">Shimia abyssi</name>
    <dbReference type="NCBI Taxonomy" id="1662395"/>
    <lineage>
        <taxon>Bacteria</taxon>
        <taxon>Pseudomonadati</taxon>
        <taxon>Pseudomonadota</taxon>
        <taxon>Alphaproteobacteria</taxon>
        <taxon>Rhodobacterales</taxon>
        <taxon>Roseobacteraceae</taxon>
    </lineage>
</organism>
<dbReference type="RefSeq" id="WP_243403603.1">
    <property type="nucleotide sequence ID" value="NZ_PYGJ01000003.1"/>
</dbReference>
<dbReference type="PROSITE" id="PS50222">
    <property type="entry name" value="EF_HAND_2"/>
    <property type="match status" value="1"/>
</dbReference>
<name>A0A2P8FG57_9RHOB</name>